<keyword evidence="4" id="KW-1185">Reference proteome</keyword>
<feature type="domain" description="PepSY" evidence="2">
    <location>
        <begin position="57"/>
        <end position="112"/>
    </location>
</feature>
<sequence length="196" mass="21591">MLKKLTLTGCTLLLLAGCGANTSTENVDSFNQAGTSNPIQNLSTGNQANNVDIVNPKVSFSEALKIFNQTYPDAKIESVDLETGLGGLYYDIDGFDSRNEYELKIDATTKEIYANEFERNKNTDEILDLSSVMDPSEAIAIALQVPEVQGLAPTSWSLDADYGMQIYEIEFKQKYTEIDIKINAVNGDILEVKIDD</sequence>
<dbReference type="InterPro" id="IPR025711">
    <property type="entry name" value="PepSY"/>
</dbReference>
<comment type="caution">
    <text evidence="3">The sequence shown here is derived from an EMBL/GenBank/DDBJ whole genome shotgun (WGS) entry which is preliminary data.</text>
</comment>
<evidence type="ECO:0000256" key="1">
    <source>
        <dbReference type="SAM" id="SignalP"/>
    </source>
</evidence>
<feature type="signal peptide" evidence="1">
    <location>
        <begin position="1"/>
        <end position="22"/>
    </location>
</feature>
<organism evidence="3 4">
    <name type="scientific">Ureibacillus suwonensis</name>
    <dbReference type="NCBI Taxonomy" id="313007"/>
    <lineage>
        <taxon>Bacteria</taxon>
        <taxon>Bacillati</taxon>
        <taxon>Bacillota</taxon>
        <taxon>Bacilli</taxon>
        <taxon>Bacillales</taxon>
        <taxon>Caryophanaceae</taxon>
        <taxon>Ureibacillus</taxon>
    </lineage>
</organism>
<protein>
    <submittedName>
        <fullName evidence="3">PepSY domain-containing protein</fullName>
    </submittedName>
</protein>
<feature type="domain" description="PepSY" evidence="2">
    <location>
        <begin position="134"/>
        <end position="192"/>
    </location>
</feature>
<feature type="chain" id="PRO_5047107514" evidence="1">
    <location>
        <begin position="23"/>
        <end position="196"/>
    </location>
</feature>
<accession>A0ABW0RGN5</accession>
<name>A0ABW0RGN5_9BACL</name>
<dbReference type="Pfam" id="PF03413">
    <property type="entry name" value="PepSY"/>
    <property type="match status" value="2"/>
</dbReference>
<reference evidence="4" key="1">
    <citation type="journal article" date="2019" name="Int. J. Syst. Evol. Microbiol.">
        <title>The Global Catalogue of Microorganisms (GCM) 10K type strain sequencing project: providing services to taxonomists for standard genome sequencing and annotation.</title>
        <authorList>
            <consortium name="The Broad Institute Genomics Platform"/>
            <consortium name="The Broad Institute Genome Sequencing Center for Infectious Disease"/>
            <person name="Wu L."/>
            <person name="Ma J."/>
        </authorList>
    </citation>
    <scope>NUCLEOTIDE SEQUENCE [LARGE SCALE GENOMIC DNA]</scope>
    <source>
        <strain evidence="4">CCUG 56331</strain>
    </source>
</reference>
<dbReference type="EMBL" id="JBHSNQ010000179">
    <property type="protein sequence ID" value="MFC5542750.1"/>
    <property type="molecule type" value="Genomic_DNA"/>
</dbReference>
<evidence type="ECO:0000259" key="2">
    <source>
        <dbReference type="Pfam" id="PF03413"/>
    </source>
</evidence>
<proteinExistence type="predicted"/>
<keyword evidence="1" id="KW-0732">Signal</keyword>
<dbReference type="RefSeq" id="WP_390310183.1">
    <property type="nucleotide sequence ID" value="NZ_JBHSNQ010000179.1"/>
</dbReference>
<evidence type="ECO:0000313" key="3">
    <source>
        <dbReference type="EMBL" id="MFC5542750.1"/>
    </source>
</evidence>
<dbReference type="Proteomes" id="UP001595978">
    <property type="component" value="Unassembled WGS sequence"/>
</dbReference>
<evidence type="ECO:0000313" key="4">
    <source>
        <dbReference type="Proteomes" id="UP001595978"/>
    </source>
</evidence>
<dbReference type="Gene3D" id="3.10.450.40">
    <property type="match status" value="2"/>
</dbReference>
<dbReference type="PROSITE" id="PS51257">
    <property type="entry name" value="PROKAR_LIPOPROTEIN"/>
    <property type="match status" value="1"/>
</dbReference>
<gene>
    <name evidence="3" type="ORF">ACFPOH_13650</name>
</gene>